<sequence length="509" mass="55806">MEAIMMPVAVLGITGVLMGLFLAYASKKFEVEVDPKVEAILAILPGVNCGACGYPGCSGYASGVALEGAKMTLCAPGGPKVAAKIGDIMGVAVEMPVKKKPAAKKPEVKKEAPKAQTGEPISASQEFIEKNKRMLMKFKEAFDAGDKEGFEKLENLAKMAKKDELLKYYEEIKAGKIVPDGSAPVATGAANANAISASKEFVEKNKRMLMKFKEAFDAGDKEGFEKLENLAKMAKKDELLKYYEEIKAGKIVPDPETMGNVVAAIKVEAISASKEFVEKNKRMLMKFKEAFDAGDKEGFEKLENLAKMAKKDELLKYYEEIKAGKIVPDPETMGNVVAAIKVEAISASKEFVEKNKRMLMKFKEAFDAGDKEGFEKLENLAKMAKKDELLKYYEEIKAGKTVPDPATMTDTPVAKEEAPKAEVKANDSQKQEASYCSILGDGLCVPEQNEKVKEDLKKQAEPPKTSEELEREKQAASYCSVLGDGLCVPEENEQIVKQNLHQEIDKEIK</sequence>
<evidence type="ECO:0000256" key="9">
    <source>
        <dbReference type="ARBA" id="ARBA00023136"/>
    </source>
</evidence>
<organism evidence="12">
    <name type="scientific">Fusobacterium nucleatum 13_3C</name>
    <dbReference type="NCBI Taxonomy" id="1357398"/>
    <lineage>
        <taxon>Bacteria</taxon>
        <taxon>Fusobacteriati</taxon>
        <taxon>Fusobacteriota</taxon>
        <taxon>Fusobacteriia</taxon>
        <taxon>Fusobacteriales</taxon>
        <taxon>Fusobacteriaceae</taxon>
        <taxon>Fusobacterium</taxon>
    </lineage>
</organism>
<dbReference type="AlphaFoldDB" id="X7SEE6"/>
<dbReference type="PANTHER" id="PTHR43560:SF1">
    <property type="entry name" value="ION-TRANSLOCATING OXIDOREDUCTASE COMPLEX SUBUNIT B"/>
    <property type="match status" value="1"/>
</dbReference>
<reference evidence="12" key="1">
    <citation type="submission" date="2014-01" db="EMBL/GenBank/DDBJ databases">
        <title>The Genome Sequence of Fusobacterium nucleatum 13_3C.</title>
        <authorList>
            <consortium name="The Broad Institute Genomics Platform"/>
            <person name="Earl A."/>
            <person name="Allen-Vercoe E."/>
            <person name="Daigneault M."/>
            <person name="Young S.K."/>
            <person name="Zeng Q."/>
            <person name="Gargeya S."/>
            <person name="Fitzgerald M."/>
            <person name="Abouelleil A."/>
            <person name="Alvarado L."/>
            <person name="Chapman S.B."/>
            <person name="Gainer-Dewar J."/>
            <person name="Goldberg J."/>
            <person name="Griggs A."/>
            <person name="Gujja S."/>
            <person name="Hansen M."/>
            <person name="Howarth C."/>
            <person name="Imamovic A."/>
            <person name="Ireland A."/>
            <person name="Larimer J."/>
            <person name="McCowan C."/>
            <person name="Murphy C."/>
            <person name="Pearson M."/>
            <person name="Poon T.W."/>
            <person name="Priest M."/>
            <person name="Roberts A."/>
            <person name="Saif S."/>
            <person name="Shea T."/>
            <person name="Sykes S."/>
            <person name="Wortman J."/>
            <person name="Nusbaum C."/>
            <person name="Birren B."/>
        </authorList>
    </citation>
    <scope>NUCLEOTIDE SEQUENCE [LARGE SCALE GENOMIC DNA]</scope>
    <source>
        <strain evidence="12">13_3C</strain>
    </source>
</reference>
<feature type="region of interest" description="Disordered" evidence="10">
    <location>
        <begin position="454"/>
        <end position="474"/>
    </location>
</feature>
<evidence type="ECO:0000256" key="8">
    <source>
        <dbReference type="ARBA" id="ARBA00023014"/>
    </source>
</evidence>
<evidence type="ECO:0000256" key="3">
    <source>
        <dbReference type="ARBA" id="ARBA00022723"/>
    </source>
</evidence>
<gene>
    <name evidence="12" type="ORF">HMPREF2085_00062</name>
</gene>
<dbReference type="Pfam" id="PF04060">
    <property type="entry name" value="FeS"/>
    <property type="match status" value="1"/>
</dbReference>
<evidence type="ECO:0000256" key="7">
    <source>
        <dbReference type="ARBA" id="ARBA00023004"/>
    </source>
</evidence>
<dbReference type="EMBL" id="JAOZ01000001">
    <property type="protein sequence ID" value="ETZ31329.1"/>
    <property type="molecule type" value="Genomic_DNA"/>
</dbReference>
<evidence type="ECO:0000256" key="4">
    <source>
        <dbReference type="ARBA" id="ARBA00022737"/>
    </source>
</evidence>
<keyword evidence="8" id="KW-0411">Iron-sulfur</keyword>
<feature type="region of interest" description="Disordered" evidence="10">
    <location>
        <begin position="102"/>
        <end position="123"/>
    </location>
</feature>
<dbReference type="GO" id="GO:0009055">
    <property type="term" value="F:electron transfer activity"/>
    <property type="evidence" value="ECO:0007669"/>
    <property type="project" value="InterPro"/>
</dbReference>
<dbReference type="OrthoDB" id="9789936at2"/>
<accession>X7SEE6</accession>
<dbReference type="GO" id="GO:0051539">
    <property type="term" value="F:4 iron, 4 sulfur cluster binding"/>
    <property type="evidence" value="ECO:0007669"/>
    <property type="project" value="UniProtKB-KW"/>
</dbReference>
<dbReference type="GO" id="GO:0046872">
    <property type="term" value="F:metal ion binding"/>
    <property type="evidence" value="ECO:0007669"/>
    <property type="project" value="UniProtKB-KW"/>
</dbReference>
<evidence type="ECO:0000256" key="1">
    <source>
        <dbReference type="ARBA" id="ARBA00022448"/>
    </source>
</evidence>
<keyword evidence="1" id="KW-0813">Transport</keyword>
<dbReference type="Gene3D" id="1.10.15.40">
    <property type="entry name" value="Electron transport complex subunit B, putative Fe-S cluster"/>
    <property type="match status" value="1"/>
</dbReference>
<keyword evidence="7" id="KW-0408">Iron</keyword>
<dbReference type="InterPro" id="IPR010207">
    <property type="entry name" value="Elect_transpt_cplx_RnfB/RsxB"/>
</dbReference>
<evidence type="ECO:0000256" key="6">
    <source>
        <dbReference type="ARBA" id="ARBA00022982"/>
    </source>
</evidence>
<keyword evidence="6" id="KW-0249">Electron transport</keyword>
<proteinExistence type="predicted"/>
<evidence type="ECO:0000259" key="11">
    <source>
        <dbReference type="PROSITE" id="PS51656"/>
    </source>
</evidence>
<keyword evidence="4" id="KW-0677">Repeat</keyword>
<dbReference type="PANTHER" id="PTHR43560">
    <property type="entry name" value="ION-TRANSLOCATING OXIDOREDUCTASE COMPLEX SUBUNIT B"/>
    <property type="match status" value="1"/>
</dbReference>
<dbReference type="InterPro" id="IPR050395">
    <property type="entry name" value="4Fe4S_Ferredoxin_RnfB"/>
</dbReference>
<evidence type="ECO:0000256" key="10">
    <source>
        <dbReference type="SAM" id="MobiDB-lite"/>
    </source>
</evidence>
<keyword evidence="3" id="KW-0479">Metal-binding</keyword>
<feature type="compositionally biased region" description="Basic and acidic residues" evidence="10">
    <location>
        <begin position="413"/>
        <end position="427"/>
    </location>
</feature>
<feature type="domain" description="4Fe-4S" evidence="11">
    <location>
        <begin position="32"/>
        <end position="91"/>
    </location>
</feature>
<dbReference type="PROSITE" id="PS51656">
    <property type="entry name" value="4FE4S"/>
    <property type="match status" value="1"/>
</dbReference>
<feature type="region of interest" description="Disordered" evidence="10">
    <location>
        <begin position="403"/>
        <end position="427"/>
    </location>
</feature>
<dbReference type="PATRIC" id="fig|1357398.3.peg.64"/>
<dbReference type="HOGENOM" id="CLU_041116_0_0_0"/>
<evidence type="ECO:0000313" key="12">
    <source>
        <dbReference type="EMBL" id="ETZ31329.1"/>
    </source>
</evidence>
<protein>
    <recommendedName>
        <fullName evidence="11">4Fe-4S domain-containing protein</fullName>
    </recommendedName>
</protein>
<keyword evidence="9" id="KW-0472">Membrane</keyword>
<evidence type="ECO:0000256" key="5">
    <source>
        <dbReference type="ARBA" id="ARBA00022967"/>
    </source>
</evidence>
<comment type="caution">
    <text evidence="12">The sequence shown here is derived from an EMBL/GenBank/DDBJ whole genome shotgun (WGS) entry which is preliminary data.</text>
</comment>
<keyword evidence="5" id="KW-1278">Translocase</keyword>
<name>X7SEE6_FUSNU</name>
<dbReference type="InterPro" id="IPR007202">
    <property type="entry name" value="4Fe-4S_dom"/>
</dbReference>
<dbReference type="NCBIfam" id="TIGR01944">
    <property type="entry name" value="rnfB"/>
    <property type="match status" value="1"/>
</dbReference>
<keyword evidence="2" id="KW-0004">4Fe-4S</keyword>
<evidence type="ECO:0000256" key="2">
    <source>
        <dbReference type="ARBA" id="ARBA00022485"/>
    </source>
</evidence>
<feature type="compositionally biased region" description="Basic and acidic residues" evidence="10">
    <location>
        <begin position="104"/>
        <end position="113"/>
    </location>
</feature>